<name>X6LST0_RETFI</name>
<dbReference type="Proteomes" id="UP000023152">
    <property type="component" value="Unassembled WGS sequence"/>
</dbReference>
<comment type="caution">
    <text evidence="1">The sequence shown here is derived from an EMBL/GenBank/DDBJ whole genome shotgun (WGS) entry which is preliminary data.</text>
</comment>
<reference evidence="1 2" key="1">
    <citation type="journal article" date="2013" name="Curr. Biol.">
        <title>The Genome of the Foraminiferan Reticulomyxa filosa.</title>
        <authorList>
            <person name="Glockner G."/>
            <person name="Hulsmann N."/>
            <person name="Schleicher M."/>
            <person name="Noegel A.A."/>
            <person name="Eichinger L."/>
            <person name="Gallinger C."/>
            <person name="Pawlowski J."/>
            <person name="Sierra R."/>
            <person name="Euteneuer U."/>
            <person name="Pillet L."/>
            <person name="Moustafa A."/>
            <person name="Platzer M."/>
            <person name="Groth M."/>
            <person name="Szafranski K."/>
            <person name="Schliwa M."/>
        </authorList>
    </citation>
    <scope>NUCLEOTIDE SEQUENCE [LARGE SCALE GENOMIC DNA]</scope>
</reference>
<sequence length="122" mass="14585">MLINIFVFKIFNFINKNKNIFINGFHIYLASFTIINEKSVYILINTTNEQKIEREDCFIIMLSFIQKQILIIFKEKTYLGTKKQVDTFYNIAIHRIKVNTCLKGNFQAQIEVFYIFHMILIC</sequence>
<dbReference type="EMBL" id="ASPP01029405">
    <property type="protein sequence ID" value="ETO04406.1"/>
    <property type="molecule type" value="Genomic_DNA"/>
</dbReference>
<accession>X6LST0</accession>
<organism evidence="1 2">
    <name type="scientific">Reticulomyxa filosa</name>
    <dbReference type="NCBI Taxonomy" id="46433"/>
    <lineage>
        <taxon>Eukaryota</taxon>
        <taxon>Sar</taxon>
        <taxon>Rhizaria</taxon>
        <taxon>Retaria</taxon>
        <taxon>Foraminifera</taxon>
        <taxon>Monothalamids</taxon>
        <taxon>Reticulomyxidae</taxon>
        <taxon>Reticulomyxa</taxon>
    </lineage>
</organism>
<evidence type="ECO:0000313" key="2">
    <source>
        <dbReference type="Proteomes" id="UP000023152"/>
    </source>
</evidence>
<evidence type="ECO:0000313" key="1">
    <source>
        <dbReference type="EMBL" id="ETO04406.1"/>
    </source>
</evidence>
<gene>
    <name evidence="1" type="ORF">RFI_32989</name>
</gene>
<protein>
    <submittedName>
        <fullName evidence="1">Uncharacterized protein</fullName>
    </submittedName>
</protein>
<keyword evidence="2" id="KW-1185">Reference proteome</keyword>
<dbReference type="AlphaFoldDB" id="X6LST0"/>
<proteinExistence type="predicted"/>